<dbReference type="PANTHER" id="PTHR47053:SF1">
    <property type="entry name" value="MUREIN DD-ENDOPEPTIDASE MEPH-RELATED"/>
    <property type="match status" value="1"/>
</dbReference>
<dbReference type="PROSITE" id="PS51935">
    <property type="entry name" value="NLPC_P60"/>
    <property type="match status" value="1"/>
</dbReference>
<feature type="domain" description="NlpC/P60" evidence="8">
    <location>
        <begin position="26"/>
        <end position="149"/>
    </location>
</feature>
<evidence type="ECO:0000313" key="10">
    <source>
        <dbReference type="Proteomes" id="UP000287910"/>
    </source>
</evidence>
<dbReference type="Pfam" id="PF00395">
    <property type="entry name" value="SLH"/>
    <property type="match status" value="2"/>
</dbReference>
<feature type="domain" description="SLH" evidence="7">
    <location>
        <begin position="262"/>
        <end position="312"/>
    </location>
</feature>
<evidence type="ECO:0000313" key="9">
    <source>
        <dbReference type="EMBL" id="RUL49024.1"/>
    </source>
</evidence>
<protein>
    <submittedName>
        <fullName evidence="9">Peptidase</fullName>
    </submittedName>
</protein>
<keyword evidence="10" id="KW-1185">Reference proteome</keyword>
<dbReference type="GO" id="GO:0006508">
    <property type="term" value="P:proteolysis"/>
    <property type="evidence" value="ECO:0007669"/>
    <property type="project" value="UniProtKB-KW"/>
</dbReference>
<keyword evidence="3 6" id="KW-0732">Signal</keyword>
<accession>A0A3S0P490</accession>
<dbReference type="InterPro" id="IPR051202">
    <property type="entry name" value="Peptidase_C40"/>
</dbReference>
<feature type="chain" id="PRO_5038896531" evidence="6">
    <location>
        <begin position="22"/>
        <end position="312"/>
    </location>
</feature>
<feature type="signal peptide" evidence="6">
    <location>
        <begin position="1"/>
        <end position="21"/>
    </location>
</feature>
<dbReference type="GO" id="GO:0008234">
    <property type="term" value="F:cysteine-type peptidase activity"/>
    <property type="evidence" value="ECO:0007669"/>
    <property type="project" value="UniProtKB-KW"/>
</dbReference>
<dbReference type="Pfam" id="PF00877">
    <property type="entry name" value="NLPC_P60"/>
    <property type="match status" value="1"/>
</dbReference>
<evidence type="ECO:0000259" key="8">
    <source>
        <dbReference type="PROSITE" id="PS51935"/>
    </source>
</evidence>
<evidence type="ECO:0000256" key="1">
    <source>
        <dbReference type="ARBA" id="ARBA00007074"/>
    </source>
</evidence>
<keyword evidence="5" id="KW-0788">Thiol protease</keyword>
<evidence type="ECO:0000256" key="5">
    <source>
        <dbReference type="ARBA" id="ARBA00022807"/>
    </source>
</evidence>
<evidence type="ECO:0000256" key="3">
    <source>
        <dbReference type="ARBA" id="ARBA00022729"/>
    </source>
</evidence>
<dbReference type="EMBL" id="RYYR01000028">
    <property type="protein sequence ID" value="RUL49024.1"/>
    <property type="molecule type" value="Genomic_DNA"/>
</dbReference>
<gene>
    <name evidence="9" type="ORF">EK386_16050</name>
</gene>
<evidence type="ECO:0000256" key="4">
    <source>
        <dbReference type="ARBA" id="ARBA00022801"/>
    </source>
</evidence>
<evidence type="ECO:0000256" key="2">
    <source>
        <dbReference type="ARBA" id="ARBA00022670"/>
    </source>
</evidence>
<proteinExistence type="inferred from homology"/>
<feature type="domain" description="SLH" evidence="7">
    <location>
        <begin position="198"/>
        <end position="261"/>
    </location>
</feature>
<dbReference type="PANTHER" id="PTHR47053">
    <property type="entry name" value="MUREIN DD-ENDOPEPTIDASE MEPH-RELATED"/>
    <property type="match status" value="1"/>
</dbReference>
<keyword evidence="2" id="KW-0645">Protease</keyword>
<evidence type="ECO:0000259" key="7">
    <source>
        <dbReference type="PROSITE" id="PS51272"/>
    </source>
</evidence>
<dbReference type="InterPro" id="IPR000064">
    <property type="entry name" value="NLP_P60_dom"/>
</dbReference>
<dbReference type="Gene3D" id="3.90.1720.10">
    <property type="entry name" value="endopeptidase domain like (from Nostoc punctiforme)"/>
    <property type="match status" value="1"/>
</dbReference>
<reference evidence="9 10" key="1">
    <citation type="submission" date="2018-12" db="EMBL/GenBank/DDBJ databases">
        <title>Lysinibacillus antri sp. nov., isolated from a cave soil.</title>
        <authorList>
            <person name="Narsing Rao M.P."/>
            <person name="Zhang H."/>
            <person name="Dong Z.-Y."/>
            <person name="Niu X.-K."/>
            <person name="Zhang K."/>
            <person name="Fang B.-Z."/>
            <person name="Kang Y.-Q."/>
            <person name="Xiao M."/>
            <person name="Li W.-J."/>
        </authorList>
    </citation>
    <scope>NUCLEOTIDE SEQUENCE [LARGE SCALE GENOMIC DNA]</scope>
    <source>
        <strain evidence="9 10">SYSU K30002</strain>
    </source>
</reference>
<name>A0A3S0P490_9BACI</name>
<dbReference type="RefSeq" id="WP_126660198.1">
    <property type="nucleotide sequence ID" value="NZ_RYYR01000028.1"/>
</dbReference>
<comment type="caution">
    <text evidence="9">The sequence shown here is derived from an EMBL/GenBank/DDBJ whole genome shotgun (WGS) entry which is preliminary data.</text>
</comment>
<dbReference type="PROSITE" id="PS51272">
    <property type="entry name" value="SLH"/>
    <property type="match status" value="2"/>
</dbReference>
<dbReference type="InterPro" id="IPR001119">
    <property type="entry name" value="SLH_dom"/>
</dbReference>
<dbReference type="InterPro" id="IPR038765">
    <property type="entry name" value="Papain-like_cys_pep_sf"/>
</dbReference>
<dbReference type="SUPFAM" id="SSF54001">
    <property type="entry name" value="Cysteine proteinases"/>
    <property type="match status" value="1"/>
</dbReference>
<evidence type="ECO:0000256" key="6">
    <source>
        <dbReference type="SAM" id="SignalP"/>
    </source>
</evidence>
<dbReference type="AlphaFoldDB" id="A0A3S0P490"/>
<dbReference type="Proteomes" id="UP000287910">
    <property type="component" value="Unassembled WGS sequence"/>
</dbReference>
<sequence>MKKRWLLPVFASFMIFTGVGANNAEAATVADLTNTAKDYIGAPYKFGGTNISTGVDCSAYTQFVFSKLDISLDRTSRAQYQQGTSVSKNELEAGDLVFFNTSGSGISHVGIYIGSGKFISATPSSGVRIDKINDPYYWGSRYVGAKRVAEFTTDTKEEVKVVAKGEVKNAEIDFSYYASRGEVALQLSKVLGLDTSDTNSPFLDVKYTSKYAGAATALGKIGIFSGDGNGKFNPNSPITRGQLAKVLVEAFDLKQQGNAENFSDISASHWTKDYVSILSSNKITNGKGNGTFGVNDKVTLKHLDVFLDRLTQ</sequence>
<comment type="similarity">
    <text evidence="1">Belongs to the peptidase C40 family.</text>
</comment>
<organism evidence="9 10">
    <name type="scientific">Lysinibacillus antri</name>
    <dbReference type="NCBI Taxonomy" id="2498145"/>
    <lineage>
        <taxon>Bacteria</taxon>
        <taxon>Bacillati</taxon>
        <taxon>Bacillota</taxon>
        <taxon>Bacilli</taxon>
        <taxon>Bacillales</taxon>
        <taxon>Bacillaceae</taxon>
        <taxon>Lysinibacillus</taxon>
    </lineage>
</organism>
<keyword evidence="4" id="KW-0378">Hydrolase</keyword>